<gene>
    <name evidence="1" type="ORF">A4H96_01270</name>
</gene>
<keyword evidence="2" id="KW-1185">Reference proteome</keyword>
<protein>
    <recommendedName>
        <fullName evidence="3">DUF1640 domain-containing protein</fullName>
    </recommendedName>
</protein>
<dbReference type="AlphaFoldDB" id="A0A179BN85"/>
<dbReference type="EMBL" id="LVXZ01000013">
    <property type="protein sequence ID" value="OAP93217.1"/>
    <property type="molecule type" value="Genomic_DNA"/>
</dbReference>
<evidence type="ECO:0000313" key="1">
    <source>
        <dbReference type="EMBL" id="OAP93217.1"/>
    </source>
</evidence>
<proteinExistence type="predicted"/>
<dbReference type="Gene3D" id="1.20.120.20">
    <property type="entry name" value="Apolipoprotein"/>
    <property type="match status" value="1"/>
</dbReference>
<comment type="caution">
    <text evidence="1">The sequence shown here is derived from an EMBL/GenBank/DDBJ whole genome shotgun (WGS) entry which is preliminary data.</text>
</comment>
<name>A0A179BN85_ACIFR</name>
<dbReference type="Proteomes" id="UP000078302">
    <property type="component" value="Unassembled WGS sequence"/>
</dbReference>
<reference evidence="1 2" key="1">
    <citation type="submission" date="2016-04" db="EMBL/GenBank/DDBJ databases">
        <title>Acidithiobacillus ferrooxidans genome sequencing and assembly.</title>
        <authorList>
            <person name="Zhou Z."/>
        </authorList>
    </citation>
    <scope>NUCLEOTIDE SEQUENCE [LARGE SCALE GENOMIC DNA]</scope>
    <source>
        <strain evidence="1 2">BY0502</strain>
    </source>
</reference>
<organism evidence="1 2">
    <name type="scientific">Acidithiobacillus ferrooxidans</name>
    <name type="common">Thiobacillus ferrooxidans</name>
    <dbReference type="NCBI Taxonomy" id="920"/>
    <lineage>
        <taxon>Bacteria</taxon>
        <taxon>Pseudomonadati</taxon>
        <taxon>Pseudomonadota</taxon>
        <taxon>Acidithiobacillia</taxon>
        <taxon>Acidithiobacillales</taxon>
        <taxon>Acidithiobacillaceae</taxon>
        <taxon>Acidithiobacillus</taxon>
    </lineage>
</organism>
<evidence type="ECO:0000313" key="2">
    <source>
        <dbReference type="Proteomes" id="UP000078302"/>
    </source>
</evidence>
<accession>A0A179BN85</accession>
<sequence length="149" mass="15921">MFMSTLKSPVALYQALIEANVSKETAATAAQSLVEDIGSVVANLATKQDIQQGLDMLEAKVDSKLSGLEAKMDSKLSGLESKVDSKLSGLESRMDSKLSGLEARMDSKLANIDARFKVQNIYLAIIGVITASSSPIFAPLVKAIEHLIH</sequence>
<evidence type="ECO:0008006" key="3">
    <source>
        <dbReference type="Google" id="ProtNLM"/>
    </source>
</evidence>